<feature type="non-terminal residue" evidence="9">
    <location>
        <position position="1"/>
    </location>
</feature>
<evidence type="ECO:0000256" key="5">
    <source>
        <dbReference type="ARBA" id="ARBA00022490"/>
    </source>
</evidence>
<dbReference type="PANTHER" id="PTHR12596:SF1">
    <property type="entry name" value="EXPORTIN-4"/>
    <property type="match status" value="1"/>
</dbReference>
<gene>
    <name evidence="9" type="ORF">C3L33_20105</name>
</gene>
<evidence type="ECO:0000256" key="3">
    <source>
        <dbReference type="ARBA" id="ARBA00009466"/>
    </source>
</evidence>
<comment type="similarity">
    <text evidence="3">Belongs to the exportin family.</text>
</comment>
<dbReference type="GO" id="GO:0005049">
    <property type="term" value="F:nuclear export signal receptor activity"/>
    <property type="evidence" value="ECO:0007669"/>
    <property type="project" value="InterPro"/>
</dbReference>
<dbReference type="GO" id="GO:0006611">
    <property type="term" value="P:protein export from nucleus"/>
    <property type="evidence" value="ECO:0007669"/>
    <property type="project" value="TreeGrafter"/>
</dbReference>
<evidence type="ECO:0000256" key="6">
    <source>
        <dbReference type="ARBA" id="ARBA00022927"/>
    </source>
</evidence>
<comment type="subcellular location">
    <subcellularLocation>
        <location evidence="2">Cytoplasm</location>
    </subcellularLocation>
    <subcellularLocation>
        <location evidence="1">Nucleus</location>
    </subcellularLocation>
</comment>
<dbReference type="FunFam" id="1.25.10.10:FF:000287">
    <property type="entry name" value="Exportin-4 protein"/>
    <property type="match status" value="1"/>
</dbReference>
<dbReference type="GO" id="GO:0005643">
    <property type="term" value="C:nuclear pore"/>
    <property type="evidence" value="ECO:0007669"/>
    <property type="project" value="TreeGrafter"/>
</dbReference>
<dbReference type="Proteomes" id="UP000428333">
    <property type="component" value="Linkage Group LG12"/>
</dbReference>
<dbReference type="AlphaFoldDB" id="A0A6A4KV87"/>
<evidence type="ECO:0000313" key="9">
    <source>
        <dbReference type="EMBL" id="KAE9448004.1"/>
    </source>
</evidence>
<evidence type="ECO:0000313" key="10">
    <source>
        <dbReference type="Proteomes" id="UP000428333"/>
    </source>
</evidence>
<dbReference type="Gene3D" id="1.25.10.10">
    <property type="entry name" value="Leucine-rich Repeat Variant"/>
    <property type="match status" value="2"/>
</dbReference>
<evidence type="ECO:0000256" key="4">
    <source>
        <dbReference type="ARBA" id="ARBA00022448"/>
    </source>
</evidence>
<keyword evidence="5" id="KW-0963">Cytoplasm</keyword>
<keyword evidence="10" id="KW-1185">Reference proteome</keyword>
<organism evidence="9 10">
    <name type="scientific">Rhododendron williamsianum</name>
    <dbReference type="NCBI Taxonomy" id="262921"/>
    <lineage>
        <taxon>Eukaryota</taxon>
        <taxon>Viridiplantae</taxon>
        <taxon>Streptophyta</taxon>
        <taxon>Embryophyta</taxon>
        <taxon>Tracheophyta</taxon>
        <taxon>Spermatophyta</taxon>
        <taxon>Magnoliopsida</taxon>
        <taxon>eudicotyledons</taxon>
        <taxon>Gunneridae</taxon>
        <taxon>Pentapetalae</taxon>
        <taxon>asterids</taxon>
        <taxon>Ericales</taxon>
        <taxon>Ericaceae</taxon>
        <taxon>Ericoideae</taxon>
        <taxon>Rhodoreae</taxon>
        <taxon>Rhododendron</taxon>
    </lineage>
</organism>
<evidence type="ECO:0000256" key="7">
    <source>
        <dbReference type="ARBA" id="ARBA00023242"/>
    </source>
</evidence>
<keyword evidence="6" id="KW-0653">Protein transport</keyword>
<dbReference type="InterPro" id="IPR011989">
    <property type="entry name" value="ARM-like"/>
</dbReference>
<protein>
    <recommendedName>
        <fullName evidence="8">Exportin-4</fullName>
    </recommendedName>
</protein>
<dbReference type="SUPFAM" id="SSF48371">
    <property type="entry name" value="ARM repeat"/>
    <property type="match status" value="1"/>
</dbReference>
<name>A0A6A4KV87_9ERIC</name>
<dbReference type="InterPro" id="IPR044189">
    <property type="entry name" value="XPO4/7-like"/>
</dbReference>
<dbReference type="OrthoDB" id="5548448at2759"/>
<keyword evidence="7" id="KW-0539">Nucleus</keyword>
<sequence length="1214" mass="134998">RAKGEDASRVGQRGLMHQGYPPDLGQLQAVMNAIEMACSSIQIHVNPAAAEATILSLCQSPRPYQACQFILENSQVANARFQAAAAIRDAAIREWVFLTDDEKKSLISFCLCFVMQHANSPEGYVQVKVSSVAAQLMKRGWLDFAAVEKEGFLSQVKQAVIGSHGLDVQYRGINVLESLVSEFSPSTSTAMSLPREFHEQCRASLEKDYLKTFYCWAQDAALSVTNKIMESDSAVPEVNVCAAAMRLMLQILNWDFRYGTNAVTGGKGAIDVYSAEVRYEGAKRSDCVLVQPGPSWRDVLITSCHIGWLLSLYGVLRKKFLCEGYWLDCPIAVSARKLIVQFCSLTGTIFPSDNGQMQDKHLLELLSGIIQWVSPPDAIANAIECGKSESEMLDGCRALLAIATVTTPLAFDQLLKSISPFGTLSLLSALTCEVVKVFMANFTVEETWSWVARDILLDTWTAVLMPADNTGPKLPPEGVNAAANLFALIVESELKVASASAFIDESESEYLQASVIGMDERLSSYGLIARAAIDATIPLITRLFSERFARLHEGRGTKDPTETLEELYSLLLLTGHILSDEGEGEMPLVPNAIQTHFVDSMEIDKHPVIVLSSSILRFAEQSLDPEMRASVFSPRLMEAVIWFIARWSRTYLMPPEETTSSGDHTPYLQPQNSSKAWLTFFGEHNQGKLVLDIVVRISKATLVSYPGEKDLQVFDIHLHLVSYVETCFLCDIESSAPCECCEHLLVTSYFMDWFEERAFPYTLLDWTTLNALEYGSWHDLANAFANERTLFSLNAAHQRSVAQTLTLSASGMRNPEASNQYVRDLMGYMTSYLVEMSGKNDIKNVAQQPDVMLSVSCLLERLRGAASASEPRTQKAIYEMGSSVMNPILILLEVYKHESAVVYLLLKFVVDWVEGQIIYLEAQETAVVINFCMRLLQLYSSHNIGKISLSLSSSLLSEAETEKYKDLRALLQLLSNLCSKDLVDFSSDSSETQGTNISQVVFLGLHIVTPLISLDLLKYPKLCYDYFSLLSHMLEVYPEMVPQLNAEAFGHVLGTLDFGLHQQDTEVVDMCLRALKALASYHYKETGAGKVGLGSQATIYKDADGKLQDGILSRFLRLLLQLLLFEDVSTDLISASADALLPLILCEHGLYQRLGNELIEKQPNPTFRSRLANALQSLTSSNNLSSTLDRTNYQKFRKNLFNFLTDVRGFLRTM</sequence>
<keyword evidence="4" id="KW-0813">Transport</keyword>
<accession>A0A6A4KV87</accession>
<evidence type="ECO:0000256" key="1">
    <source>
        <dbReference type="ARBA" id="ARBA00004123"/>
    </source>
</evidence>
<dbReference type="EMBL" id="QEFC01003467">
    <property type="protein sequence ID" value="KAE9448004.1"/>
    <property type="molecule type" value="Genomic_DNA"/>
</dbReference>
<comment type="caution">
    <text evidence="9">The sequence shown here is derived from an EMBL/GenBank/DDBJ whole genome shotgun (WGS) entry which is preliminary data.</text>
</comment>
<dbReference type="GO" id="GO:0005737">
    <property type="term" value="C:cytoplasm"/>
    <property type="evidence" value="ECO:0007669"/>
    <property type="project" value="UniProtKB-SubCell"/>
</dbReference>
<evidence type="ECO:0000256" key="2">
    <source>
        <dbReference type="ARBA" id="ARBA00004496"/>
    </source>
</evidence>
<evidence type="ECO:0000256" key="8">
    <source>
        <dbReference type="ARBA" id="ARBA00040444"/>
    </source>
</evidence>
<proteinExistence type="inferred from homology"/>
<dbReference type="InterPro" id="IPR016024">
    <property type="entry name" value="ARM-type_fold"/>
</dbReference>
<reference evidence="9 10" key="1">
    <citation type="journal article" date="2019" name="Genome Biol. Evol.">
        <title>The Rhododendron genome and chromosomal organization provide insight into shared whole-genome duplications across the heath family (Ericaceae).</title>
        <authorList>
            <person name="Soza V.L."/>
            <person name="Lindsley D."/>
            <person name="Waalkes A."/>
            <person name="Ramage E."/>
            <person name="Patwardhan R.P."/>
            <person name="Burton J.N."/>
            <person name="Adey A."/>
            <person name="Kumar A."/>
            <person name="Qiu R."/>
            <person name="Shendure J."/>
            <person name="Hall B."/>
        </authorList>
    </citation>
    <scope>NUCLEOTIDE SEQUENCE [LARGE SCALE GENOMIC DNA]</scope>
    <source>
        <strain evidence="9">RSF 1966-606</strain>
    </source>
</reference>
<dbReference type="PANTHER" id="PTHR12596">
    <property type="entry name" value="EXPORTIN 4,7-RELATED"/>
    <property type="match status" value="1"/>
</dbReference>